<feature type="domain" description="PAC" evidence="3">
    <location>
        <begin position="543"/>
        <end position="596"/>
    </location>
</feature>
<keyword evidence="1" id="KW-1133">Transmembrane helix</keyword>
<dbReference type="SMART" id="SM00086">
    <property type="entry name" value="PAC"/>
    <property type="match status" value="3"/>
</dbReference>
<dbReference type="InterPro" id="IPR029787">
    <property type="entry name" value="Nucleotide_cyclase"/>
</dbReference>
<dbReference type="InterPro" id="IPR013655">
    <property type="entry name" value="PAS_fold_3"/>
</dbReference>
<dbReference type="CDD" id="cd00130">
    <property type="entry name" value="PAS"/>
    <property type="match status" value="2"/>
</dbReference>
<keyword evidence="1" id="KW-0472">Membrane</keyword>
<feature type="transmembrane region" description="Helical" evidence="1">
    <location>
        <begin position="307"/>
        <end position="324"/>
    </location>
</feature>
<evidence type="ECO:0000259" key="3">
    <source>
        <dbReference type="PROSITE" id="PS50113"/>
    </source>
</evidence>
<dbReference type="InterPro" id="IPR052155">
    <property type="entry name" value="Biofilm_reg_signaling"/>
</dbReference>
<dbReference type="SMART" id="SM00267">
    <property type="entry name" value="GGDEF"/>
    <property type="match status" value="1"/>
</dbReference>
<dbReference type="Pfam" id="PF08447">
    <property type="entry name" value="PAS_3"/>
    <property type="match status" value="2"/>
</dbReference>
<dbReference type="AlphaFoldDB" id="A0A7H0HHG6"/>
<dbReference type="PROSITE" id="PS50113">
    <property type="entry name" value="PAC"/>
    <property type="match status" value="2"/>
</dbReference>
<dbReference type="Proteomes" id="UP000516057">
    <property type="component" value="Chromosome"/>
</dbReference>
<dbReference type="SMART" id="SM00091">
    <property type="entry name" value="PAS"/>
    <property type="match status" value="3"/>
</dbReference>
<dbReference type="InterPro" id="IPR000700">
    <property type="entry name" value="PAS-assoc_C"/>
</dbReference>
<dbReference type="InterPro" id="IPR000014">
    <property type="entry name" value="PAS"/>
</dbReference>
<dbReference type="SUPFAM" id="SSF55785">
    <property type="entry name" value="PYP-like sensor domain (PAS domain)"/>
    <property type="match status" value="4"/>
</dbReference>
<dbReference type="PANTHER" id="PTHR44757">
    <property type="entry name" value="DIGUANYLATE CYCLASE DGCP"/>
    <property type="match status" value="1"/>
</dbReference>
<dbReference type="SUPFAM" id="SSF55073">
    <property type="entry name" value="Nucleotide cyclase"/>
    <property type="match status" value="1"/>
</dbReference>
<dbReference type="PROSITE" id="PS50887">
    <property type="entry name" value="GGDEF"/>
    <property type="match status" value="1"/>
</dbReference>
<keyword evidence="1" id="KW-0812">Transmembrane</keyword>
<dbReference type="EMBL" id="CP060790">
    <property type="protein sequence ID" value="QNP59982.1"/>
    <property type="molecule type" value="Genomic_DNA"/>
</dbReference>
<dbReference type="NCBIfam" id="TIGR00229">
    <property type="entry name" value="sensory_box"/>
    <property type="match status" value="1"/>
</dbReference>
<feature type="domain" description="GGDEF" evidence="4">
    <location>
        <begin position="881"/>
        <end position="1015"/>
    </location>
</feature>
<dbReference type="Gene3D" id="3.30.70.270">
    <property type="match status" value="1"/>
</dbReference>
<accession>A0A7H0HHG6</accession>
<keyword evidence="6" id="KW-1185">Reference proteome</keyword>
<dbReference type="NCBIfam" id="TIGR00254">
    <property type="entry name" value="GGDEF"/>
    <property type="match status" value="1"/>
</dbReference>
<dbReference type="PANTHER" id="PTHR44757:SF2">
    <property type="entry name" value="BIOFILM ARCHITECTURE MAINTENANCE PROTEIN MBAA"/>
    <property type="match status" value="1"/>
</dbReference>
<evidence type="ECO:0000256" key="1">
    <source>
        <dbReference type="SAM" id="Phobius"/>
    </source>
</evidence>
<dbReference type="GO" id="GO:0003824">
    <property type="term" value="F:catalytic activity"/>
    <property type="evidence" value="ECO:0007669"/>
    <property type="project" value="UniProtKB-ARBA"/>
</dbReference>
<proteinExistence type="predicted"/>
<feature type="domain" description="PAS" evidence="2">
    <location>
        <begin position="467"/>
        <end position="540"/>
    </location>
</feature>
<dbReference type="InterPro" id="IPR001610">
    <property type="entry name" value="PAC"/>
</dbReference>
<evidence type="ECO:0000313" key="5">
    <source>
        <dbReference type="EMBL" id="QNP59982.1"/>
    </source>
</evidence>
<dbReference type="KEGG" id="amon:H9L24_03255"/>
<dbReference type="FunFam" id="3.30.70.270:FF:000001">
    <property type="entry name" value="Diguanylate cyclase domain protein"/>
    <property type="match status" value="1"/>
</dbReference>
<sequence>MSNEPHSLSAEFSRPLAETLFAIILGVCFLLFAIGVYWAVLLGRHNHMQRYTEEQAWLRAAQMSRAVSVQAGTMLSGLDYMLRGMAKDYESGDMVSFRRAVASAQKSYPQGAIVQVAVANAQGLEVYSSLDVSAPFAPEISVFDREYFQAHLNAAVHGLFVGHPVQGRPSGHWGIQLSQALHRNGKFAGVLMLSLSPEYISGQLQTIFDNPRDVILLLREDGWYLARSQRQSNVLGRGVPPEQLALLAPDALHGTYEALDVVDASPRMHAWTRVSGFPLLVNVGLDSHAVYGPLQESIQDSLLRNRVGTVLVLLGGGLAAWLAIQRWRAEELRVRGEQRFMRLAQQVPGGLFQYSLDEEGLHVFPFTNPGFYALHCLGGAEAGSGVSGLARCVHENDIGALRASIAEAVRTQSNWEHKYRIACPDGTVRWLHGHAKPHREQDGAVLWHGYILDVTSDEALQEALRQSEERLRQTFDAVRDGLWQWDCVSNRLLWDAQCYDMLDWSDQSSEAFSWAEFVGRLHPQDQQRVQSRLERHLERGEPFRVEMRLRKADGSWCWVESRGEVTQRNHAGQPLRMLGTHTDIHERVEQARLVNALLDRGSALVLVANPAREIVYVNERAAMCFGIAPGRAQPPPSFRALHSSDDSFQAFAELYRLLKVEGTVRTEWAWRVGDGRLRWFDMQGALLDPEDPDGNVIWTLFDVDARHQAEAELAQTQQRMEAIIERFPSGLLVTDHMGQHIVAANQMFVTMMQLPFAPQALIGKPMQVLMPHLQAPMAQGLRAFSQAMTQGGMVPAAPGGVRAVYALPDGRHLEIEPLLLRKDAHLLGLCWVFHDVTTYKQRESQLETLASTDALTGTFNRRAFIERMKQAFGLLSQGRGSPSALIMLDIDHFKRVNDIYGHAIGDEVLKRLVATVSKELRNGDVLGRLGGEEFAVLLSGVSEQAALRRAEDLRTVVERQIVAANGLASIRFTVSLGVCMMGAEDSSIDCCLERADAAMYYSKRHGRNRSTCWRPGIPHATDMPR</sequence>
<feature type="domain" description="PAC" evidence="3">
    <location>
        <begin position="415"/>
        <end position="466"/>
    </location>
</feature>
<dbReference type="Gene3D" id="3.30.450.20">
    <property type="entry name" value="PAS domain"/>
    <property type="match status" value="6"/>
</dbReference>
<dbReference type="PROSITE" id="PS50112">
    <property type="entry name" value="PAS"/>
    <property type="match status" value="1"/>
</dbReference>
<dbReference type="CDD" id="cd01949">
    <property type="entry name" value="GGDEF"/>
    <property type="match status" value="1"/>
</dbReference>
<name>A0A7H0HHG6_9BURK</name>
<dbReference type="Pfam" id="PF00990">
    <property type="entry name" value="GGDEF"/>
    <property type="match status" value="1"/>
</dbReference>
<evidence type="ECO:0000259" key="4">
    <source>
        <dbReference type="PROSITE" id="PS50887"/>
    </source>
</evidence>
<evidence type="ECO:0000259" key="2">
    <source>
        <dbReference type="PROSITE" id="PS50112"/>
    </source>
</evidence>
<dbReference type="InterPro" id="IPR000160">
    <property type="entry name" value="GGDEF_dom"/>
</dbReference>
<dbReference type="CDD" id="cd12915">
    <property type="entry name" value="PDC2_DGC_like"/>
    <property type="match status" value="1"/>
</dbReference>
<gene>
    <name evidence="5" type="ORF">H9L24_03255</name>
</gene>
<dbReference type="InterPro" id="IPR035965">
    <property type="entry name" value="PAS-like_dom_sf"/>
</dbReference>
<feature type="transmembrane region" description="Helical" evidence="1">
    <location>
        <begin position="20"/>
        <end position="40"/>
    </location>
</feature>
<dbReference type="InterPro" id="IPR043128">
    <property type="entry name" value="Rev_trsase/Diguanyl_cyclase"/>
</dbReference>
<dbReference type="Pfam" id="PF13188">
    <property type="entry name" value="PAS_8"/>
    <property type="match status" value="1"/>
</dbReference>
<dbReference type="CDD" id="cd12914">
    <property type="entry name" value="PDC1_DGC_like"/>
    <property type="match status" value="1"/>
</dbReference>
<evidence type="ECO:0000313" key="6">
    <source>
        <dbReference type="Proteomes" id="UP000516057"/>
    </source>
</evidence>
<organism evidence="5 6">
    <name type="scientific">Paenacidovorax monticola</name>
    <dbReference type="NCBI Taxonomy" id="1926868"/>
    <lineage>
        <taxon>Bacteria</taxon>
        <taxon>Pseudomonadati</taxon>
        <taxon>Pseudomonadota</taxon>
        <taxon>Betaproteobacteria</taxon>
        <taxon>Burkholderiales</taxon>
        <taxon>Comamonadaceae</taxon>
        <taxon>Paenacidovorax</taxon>
    </lineage>
</organism>
<protein>
    <submittedName>
        <fullName evidence="5">Diguanylate cyclase</fullName>
    </submittedName>
</protein>
<reference evidence="5 6" key="1">
    <citation type="submission" date="2020-08" db="EMBL/GenBank/DDBJ databases">
        <title>Genome sequence of Acidovorax monticola KACC 19171T.</title>
        <authorList>
            <person name="Hyun D.-W."/>
            <person name="Bae J.-W."/>
        </authorList>
    </citation>
    <scope>NUCLEOTIDE SEQUENCE [LARGE SCALE GENOMIC DNA]</scope>
    <source>
        <strain evidence="5 6">KACC 19171</strain>
    </source>
</reference>